<comment type="caution">
    <text evidence="2">The sequence shown here is derived from an EMBL/GenBank/DDBJ whole genome shotgun (WGS) entry which is preliminary data.</text>
</comment>
<dbReference type="AlphaFoldDB" id="A0AAV9UDP9"/>
<feature type="region of interest" description="Disordered" evidence="1">
    <location>
        <begin position="1"/>
        <end position="92"/>
    </location>
</feature>
<gene>
    <name evidence="2" type="ORF">TWF696_008907</name>
</gene>
<keyword evidence="3" id="KW-1185">Reference proteome</keyword>
<evidence type="ECO:0000256" key="1">
    <source>
        <dbReference type="SAM" id="MobiDB-lite"/>
    </source>
</evidence>
<dbReference type="EMBL" id="JAVHNQ010000008">
    <property type="protein sequence ID" value="KAK6340580.1"/>
    <property type="molecule type" value="Genomic_DNA"/>
</dbReference>
<feature type="compositionally biased region" description="Low complexity" evidence="1">
    <location>
        <begin position="19"/>
        <end position="38"/>
    </location>
</feature>
<reference evidence="2 3" key="1">
    <citation type="submission" date="2019-10" db="EMBL/GenBank/DDBJ databases">
        <authorList>
            <person name="Palmer J.M."/>
        </authorList>
    </citation>
    <scope>NUCLEOTIDE SEQUENCE [LARGE SCALE GENOMIC DNA]</scope>
    <source>
        <strain evidence="2 3">TWF696</strain>
    </source>
</reference>
<evidence type="ECO:0000313" key="2">
    <source>
        <dbReference type="EMBL" id="KAK6340580.1"/>
    </source>
</evidence>
<organism evidence="2 3">
    <name type="scientific">Orbilia brochopaga</name>
    <dbReference type="NCBI Taxonomy" id="3140254"/>
    <lineage>
        <taxon>Eukaryota</taxon>
        <taxon>Fungi</taxon>
        <taxon>Dikarya</taxon>
        <taxon>Ascomycota</taxon>
        <taxon>Pezizomycotina</taxon>
        <taxon>Orbiliomycetes</taxon>
        <taxon>Orbiliales</taxon>
        <taxon>Orbiliaceae</taxon>
        <taxon>Orbilia</taxon>
    </lineage>
</organism>
<dbReference type="Proteomes" id="UP001375240">
    <property type="component" value="Unassembled WGS sequence"/>
</dbReference>
<protein>
    <submittedName>
        <fullName evidence="2">Uncharacterized protein</fullName>
    </submittedName>
</protein>
<accession>A0AAV9UDP9</accession>
<name>A0AAV9UDP9_9PEZI</name>
<sequence>MSETVKRFKPTLQTATQTSHNAPFASSSNSPSSQPGSPLHFTDSPASYFPAANNYSPASASAASGTGTAGTGTGTGSSVASVPAATTPSEAKSSGFAFNMASLFGRSKTSGERHLSISLPRPK</sequence>
<proteinExistence type="predicted"/>
<evidence type="ECO:0000313" key="3">
    <source>
        <dbReference type="Proteomes" id="UP001375240"/>
    </source>
</evidence>